<dbReference type="OrthoDB" id="93300at2157"/>
<evidence type="ECO:0000259" key="1">
    <source>
        <dbReference type="SMART" id="SM00670"/>
    </source>
</evidence>
<proteinExistence type="predicted"/>
<dbReference type="RefSeq" id="WP_088884757.1">
    <property type="nucleotide sequence ID" value="NZ_CP014855.1"/>
</dbReference>
<dbReference type="EMBL" id="CP014855">
    <property type="protein sequence ID" value="ASJ00418.1"/>
    <property type="molecule type" value="Genomic_DNA"/>
</dbReference>
<dbReference type="PANTHER" id="PTHR39677:SF4">
    <property type="entry name" value="RIBONUCLEASE VAPC6"/>
    <property type="match status" value="1"/>
</dbReference>
<sequence length="149" mass="16765">MKSYLVDSSVILEALKGNPRAKDILKSLGENPKFINSVIFSGVLFIFLKNITGKSYLSLRGNKKEFLKHREKISKLYRFLRENFVEVPLTEEISDMAFELMTKHALLPNDSLILATAKFYGLTLVTLDSDFEEPAKAEEISLFGGEADG</sequence>
<dbReference type="Proteomes" id="UP000250134">
    <property type="component" value="Chromosome"/>
</dbReference>
<evidence type="ECO:0000313" key="3">
    <source>
        <dbReference type="Proteomes" id="UP000250134"/>
    </source>
</evidence>
<dbReference type="CDD" id="cd18677">
    <property type="entry name" value="PIN_MjVapC2-VapC6_like"/>
    <property type="match status" value="1"/>
</dbReference>
<dbReference type="Gene3D" id="3.40.50.1010">
    <property type="entry name" value="5'-nuclease"/>
    <property type="match status" value="1"/>
</dbReference>
<dbReference type="KEGG" id="tgg:A3K92_02425"/>
<dbReference type="SMART" id="SM00670">
    <property type="entry name" value="PINc"/>
    <property type="match status" value="1"/>
</dbReference>
<accession>A0A2Z2MEH9</accession>
<protein>
    <submittedName>
        <fullName evidence="2">Nucleotide-binding protein</fullName>
    </submittedName>
</protein>
<dbReference type="Pfam" id="PF01850">
    <property type="entry name" value="PIN"/>
    <property type="match status" value="1"/>
</dbReference>
<gene>
    <name evidence="2" type="ORF">A3K92_02425</name>
</gene>
<dbReference type="GeneID" id="33331367"/>
<dbReference type="InterPro" id="IPR002716">
    <property type="entry name" value="PIN_dom"/>
</dbReference>
<reference evidence="2 3" key="1">
    <citation type="submission" date="2016-03" db="EMBL/GenBank/DDBJ databases">
        <title>Complete genome sequence of Thermococcus gorgonarius.</title>
        <authorList>
            <person name="Oger P.M."/>
        </authorList>
    </citation>
    <scope>NUCLEOTIDE SEQUENCE [LARGE SCALE GENOMIC DNA]</scope>
    <source>
        <strain evidence="2 3">W-12</strain>
    </source>
</reference>
<name>A0A2Z2MEH9_THEGO</name>
<dbReference type="PANTHER" id="PTHR39677">
    <property type="entry name" value="RIBONUCLEASE VAPC6"/>
    <property type="match status" value="1"/>
</dbReference>
<keyword evidence="3" id="KW-1185">Reference proteome</keyword>
<feature type="domain" description="PIN" evidence="1">
    <location>
        <begin position="2"/>
        <end position="133"/>
    </location>
</feature>
<dbReference type="InterPro" id="IPR029060">
    <property type="entry name" value="PIN-like_dom_sf"/>
</dbReference>
<organism evidence="2 3">
    <name type="scientific">Thermococcus gorgonarius</name>
    <dbReference type="NCBI Taxonomy" id="71997"/>
    <lineage>
        <taxon>Archaea</taxon>
        <taxon>Methanobacteriati</taxon>
        <taxon>Methanobacteriota</taxon>
        <taxon>Thermococci</taxon>
        <taxon>Thermococcales</taxon>
        <taxon>Thermococcaceae</taxon>
        <taxon>Thermococcus</taxon>
    </lineage>
</organism>
<evidence type="ECO:0000313" key="2">
    <source>
        <dbReference type="EMBL" id="ASJ00418.1"/>
    </source>
</evidence>
<dbReference type="SUPFAM" id="SSF88723">
    <property type="entry name" value="PIN domain-like"/>
    <property type="match status" value="1"/>
</dbReference>
<dbReference type="AlphaFoldDB" id="A0A2Z2MEH9"/>